<dbReference type="InterPro" id="IPR010524">
    <property type="entry name" value="Sig_transdc_resp-reg_PrpR_N"/>
</dbReference>
<name>A0ABS2SVQ3_9BACI</name>
<dbReference type="Pfam" id="PF06506">
    <property type="entry name" value="PrpR_N"/>
    <property type="match status" value="1"/>
</dbReference>
<dbReference type="RefSeq" id="WP_204466827.1">
    <property type="nucleotide sequence ID" value="NZ_JAFBCV010000009.1"/>
</dbReference>
<sequence>MKKIKVTIIAPYEGLVEITKRISPEFHKLSIDVHVADLQDSVPLLTSGIEADTDLFISRGGTANVIRTYTTKPVIEIPISGYDILRMILLFQAESDHTEIIAFENISHNFNKISELIQTTIPITAVTSAEQVEPAILQAKSIGRRIIVGDVITINLAKKHGLDGILITSGEESVHTALEQADLLGASMIQKDSNEALLQRAFEQSNEMFFIMNRNGHVLKKSPHFIHTYDQTTLERFIRKAKALLKQEISSTVILSKDAYIQLQIKPFTHENEKMIYVSILKTNQSNPLKIGQIQTKHLSLSFVLGRNEPLIQSFNEATNYKGILINGLEGSGEEVLAKALLPKHAQVIDALNLLEHSPIDYSTIPLFIRNIDALAETEQTHVLQTIEAFSEPVVIHSKFLLTTDDQLYPIQLPSLIEREKEWDQFVRKLIGEANQLYGKQVIGYRGELPEIALKRYEWLIEYVFSLVKSSIQPHITLSETSNHFISLHKSLEEIEKDIIKHVLAEEDFNQSKAAERLQINRTTLWRKLK</sequence>
<dbReference type="InterPro" id="IPR009057">
    <property type="entry name" value="Homeodomain-like_sf"/>
</dbReference>
<evidence type="ECO:0000259" key="1">
    <source>
        <dbReference type="Pfam" id="PF02954"/>
    </source>
</evidence>
<dbReference type="Gene3D" id="1.10.10.60">
    <property type="entry name" value="Homeodomain-like"/>
    <property type="match status" value="1"/>
</dbReference>
<proteinExistence type="predicted"/>
<accession>A0ABS2SVQ3</accession>
<gene>
    <name evidence="3" type="ORF">JOC54_002898</name>
</gene>
<dbReference type="SUPFAM" id="SSF159800">
    <property type="entry name" value="PrpR receptor domain-like"/>
    <property type="match status" value="1"/>
</dbReference>
<dbReference type="Proteomes" id="UP001179280">
    <property type="component" value="Unassembled WGS sequence"/>
</dbReference>
<evidence type="ECO:0000313" key="4">
    <source>
        <dbReference type="Proteomes" id="UP001179280"/>
    </source>
</evidence>
<dbReference type="PRINTS" id="PR01590">
    <property type="entry name" value="HTHFIS"/>
</dbReference>
<dbReference type="EMBL" id="JAFBCV010000009">
    <property type="protein sequence ID" value="MBM7839618.1"/>
    <property type="molecule type" value="Genomic_DNA"/>
</dbReference>
<dbReference type="Gene3D" id="3.40.50.10660">
    <property type="entry name" value="PrpR receptor domain-like"/>
    <property type="match status" value="1"/>
</dbReference>
<dbReference type="SUPFAM" id="SSF46689">
    <property type="entry name" value="Homeodomain-like"/>
    <property type="match status" value="1"/>
</dbReference>
<dbReference type="Gene3D" id="3.40.50.2300">
    <property type="match status" value="1"/>
</dbReference>
<evidence type="ECO:0000313" key="3">
    <source>
        <dbReference type="EMBL" id="MBM7839618.1"/>
    </source>
</evidence>
<dbReference type="InterPro" id="IPR002197">
    <property type="entry name" value="HTH_Fis"/>
</dbReference>
<dbReference type="PANTHER" id="PTHR32071">
    <property type="entry name" value="TRANSCRIPTIONAL REGULATORY PROTEIN"/>
    <property type="match status" value="1"/>
</dbReference>
<comment type="caution">
    <text evidence="3">The sequence shown here is derived from an EMBL/GenBank/DDBJ whole genome shotgun (WGS) entry which is preliminary data.</text>
</comment>
<feature type="domain" description="Signal transduction response regulator propionate catabolism activator N-terminal" evidence="2">
    <location>
        <begin position="28"/>
        <end position="184"/>
    </location>
</feature>
<feature type="domain" description="DNA binding HTH" evidence="1">
    <location>
        <begin position="491"/>
        <end position="530"/>
    </location>
</feature>
<reference evidence="3" key="1">
    <citation type="submission" date="2021-01" db="EMBL/GenBank/DDBJ databases">
        <title>Genomic Encyclopedia of Type Strains, Phase IV (KMG-IV): sequencing the most valuable type-strain genomes for metagenomic binning, comparative biology and taxonomic classification.</title>
        <authorList>
            <person name="Goeker M."/>
        </authorList>
    </citation>
    <scope>NUCLEOTIDE SEQUENCE</scope>
    <source>
        <strain evidence="3">DSM 21943</strain>
    </source>
</reference>
<dbReference type="Pfam" id="PF02954">
    <property type="entry name" value="HTH_8"/>
    <property type="match status" value="1"/>
</dbReference>
<keyword evidence="4" id="KW-1185">Reference proteome</keyword>
<protein>
    <submittedName>
        <fullName evidence="3">Transcriptional regulator with PAS, ATPase and Fis domain</fullName>
    </submittedName>
</protein>
<evidence type="ECO:0000259" key="2">
    <source>
        <dbReference type="Pfam" id="PF06506"/>
    </source>
</evidence>
<organism evidence="3 4">
    <name type="scientific">Shouchella xiaoxiensis</name>
    <dbReference type="NCBI Taxonomy" id="766895"/>
    <lineage>
        <taxon>Bacteria</taxon>
        <taxon>Bacillati</taxon>
        <taxon>Bacillota</taxon>
        <taxon>Bacilli</taxon>
        <taxon>Bacillales</taxon>
        <taxon>Bacillaceae</taxon>
        <taxon>Shouchella</taxon>
    </lineage>
</organism>